<dbReference type="RefSeq" id="WP_165798297.1">
    <property type="nucleotide sequence ID" value="NZ_FMAR01000015.1"/>
</dbReference>
<evidence type="ECO:0000256" key="3">
    <source>
        <dbReference type="ARBA" id="ARBA00022729"/>
    </source>
</evidence>
<feature type="domain" description="SusD-like N-terminal" evidence="8">
    <location>
        <begin position="38"/>
        <end position="224"/>
    </location>
</feature>
<keyword evidence="4" id="KW-0472">Membrane</keyword>
<evidence type="ECO:0000259" key="7">
    <source>
        <dbReference type="Pfam" id="PF07980"/>
    </source>
</evidence>
<evidence type="ECO:0000256" key="6">
    <source>
        <dbReference type="SAM" id="SignalP"/>
    </source>
</evidence>
<gene>
    <name evidence="9" type="ORF">GA0116948_11529</name>
</gene>
<dbReference type="Pfam" id="PF07980">
    <property type="entry name" value="SusD_RagB"/>
    <property type="match status" value="1"/>
</dbReference>
<dbReference type="GO" id="GO:0009279">
    <property type="term" value="C:cell outer membrane"/>
    <property type="evidence" value="ECO:0007669"/>
    <property type="project" value="UniProtKB-SubCell"/>
</dbReference>
<proteinExistence type="inferred from homology"/>
<dbReference type="CDD" id="cd08977">
    <property type="entry name" value="SusD"/>
    <property type="match status" value="1"/>
</dbReference>
<dbReference type="EMBL" id="FMAR01000015">
    <property type="protein sequence ID" value="SCC56467.1"/>
    <property type="molecule type" value="Genomic_DNA"/>
</dbReference>
<dbReference type="Pfam" id="PF14322">
    <property type="entry name" value="SusD-like_3"/>
    <property type="match status" value="1"/>
</dbReference>
<evidence type="ECO:0000313" key="9">
    <source>
        <dbReference type="EMBL" id="SCC56467.1"/>
    </source>
</evidence>
<reference evidence="9 10" key="1">
    <citation type="submission" date="2016-08" db="EMBL/GenBank/DDBJ databases">
        <authorList>
            <person name="Seilhamer J.J."/>
        </authorList>
    </citation>
    <scope>NUCLEOTIDE SEQUENCE [LARGE SCALE GENOMIC DNA]</scope>
    <source>
        <strain evidence="9 10">A37T2</strain>
    </source>
</reference>
<evidence type="ECO:0000256" key="4">
    <source>
        <dbReference type="ARBA" id="ARBA00023136"/>
    </source>
</evidence>
<evidence type="ECO:0000259" key="8">
    <source>
        <dbReference type="Pfam" id="PF14322"/>
    </source>
</evidence>
<organism evidence="9 10">
    <name type="scientific">Chitinophaga costaii</name>
    <dbReference type="NCBI Taxonomy" id="1335309"/>
    <lineage>
        <taxon>Bacteria</taxon>
        <taxon>Pseudomonadati</taxon>
        <taxon>Bacteroidota</taxon>
        <taxon>Chitinophagia</taxon>
        <taxon>Chitinophagales</taxon>
        <taxon>Chitinophagaceae</taxon>
        <taxon>Chitinophaga</taxon>
    </lineage>
</organism>
<evidence type="ECO:0000313" key="10">
    <source>
        <dbReference type="Proteomes" id="UP000242818"/>
    </source>
</evidence>
<evidence type="ECO:0000256" key="2">
    <source>
        <dbReference type="ARBA" id="ARBA00006275"/>
    </source>
</evidence>
<dbReference type="SUPFAM" id="SSF48452">
    <property type="entry name" value="TPR-like"/>
    <property type="match status" value="1"/>
</dbReference>
<dbReference type="InterPro" id="IPR011990">
    <property type="entry name" value="TPR-like_helical_dom_sf"/>
</dbReference>
<comment type="similarity">
    <text evidence="2">Belongs to the SusD family.</text>
</comment>
<dbReference type="AlphaFoldDB" id="A0A1C4FKE3"/>
<comment type="subcellular location">
    <subcellularLocation>
        <location evidence="1">Cell outer membrane</location>
    </subcellularLocation>
</comment>
<keyword evidence="10" id="KW-1185">Reference proteome</keyword>
<evidence type="ECO:0000256" key="5">
    <source>
        <dbReference type="ARBA" id="ARBA00023237"/>
    </source>
</evidence>
<dbReference type="InterPro" id="IPR033985">
    <property type="entry name" value="SusD-like_N"/>
</dbReference>
<keyword evidence="5" id="KW-0998">Cell outer membrane</keyword>
<sequence>MRSSFSGNKIWACALLLTAMSACKKFTEIGPPRDFLSSEEAFATDVSANATIANIYNTLTNGALVNQDATLSLALSADELTAVNPSQSQLQLEQNNLTIDNDNTAALWNAAYQVISQANVAIQGVTGATGITPEKKKQFIGEARFLRAFSYTYLVNLYGALPLVLDANWQDHQRIARTPADKVYQQIILDLKSAQDSLPDSYSSGTYIRATRWAATALLARIYLYDQQWAAAEAQATDVLENAGIYTGSLPAPEDVFLAGSEEAIWQLQPASYLSNPIESNLIAAYGAVNYALTDNLANAFEQGDLRKDAWVTETVSDDGSSILYPAKYKGDPYDQSSSEYYMMLRVGEQLLIRAEARTMLGNTAAAIADVNVIRQRAGLDDLPATLDKAGCLAAIAQERRIELLAEWGQRWLDLKRWPALSGATNAVRADEVLSLIKGANWQSTDVLYPVPAADLKLNPSLYPNNPGY</sequence>
<dbReference type="InterPro" id="IPR012944">
    <property type="entry name" value="SusD_RagB_dom"/>
</dbReference>
<feature type="signal peptide" evidence="6">
    <location>
        <begin position="1"/>
        <end position="24"/>
    </location>
</feature>
<dbReference type="Gene3D" id="1.25.40.390">
    <property type="match status" value="1"/>
</dbReference>
<dbReference type="PROSITE" id="PS51257">
    <property type="entry name" value="PROKAR_LIPOPROTEIN"/>
    <property type="match status" value="1"/>
</dbReference>
<accession>A0A1C4FKE3</accession>
<feature type="chain" id="PRO_5008691973" evidence="6">
    <location>
        <begin position="25"/>
        <end position="469"/>
    </location>
</feature>
<keyword evidence="3 6" id="KW-0732">Signal</keyword>
<feature type="domain" description="RagB/SusD" evidence="7">
    <location>
        <begin position="330"/>
        <end position="469"/>
    </location>
</feature>
<dbReference type="Proteomes" id="UP000242818">
    <property type="component" value="Unassembled WGS sequence"/>
</dbReference>
<name>A0A1C4FKE3_9BACT</name>
<protein>
    <submittedName>
        <fullName evidence="9">SusD family protein</fullName>
    </submittedName>
</protein>
<dbReference type="STRING" id="1335309.GA0116948_11529"/>
<evidence type="ECO:0000256" key="1">
    <source>
        <dbReference type="ARBA" id="ARBA00004442"/>
    </source>
</evidence>